<feature type="region of interest" description="Disordered" evidence="1">
    <location>
        <begin position="216"/>
        <end position="242"/>
    </location>
</feature>
<keyword evidence="3" id="KW-1185">Reference proteome</keyword>
<reference evidence="2" key="1">
    <citation type="submission" date="2019-03" db="EMBL/GenBank/DDBJ databases">
        <title>WGS assembly of Setaria viridis.</title>
        <authorList>
            <person name="Huang P."/>
            <person name="Jenkins J."/>
            <person name="Grimwood J."/>
            <person name="Barry K."/>
            <person name="Healey A."/>
            <person name="Mamidi S."/>
            <person name="Sreedasyam A."/>
            <person name="Shu S."/>
            <person name="Feldman M."/>
            <person name="Wu J."/>
            <person name="Yu Y."/>
            <person name="Chen C."/>
            <person name="Johnson J."/>
            <person name="Rokhsar D."/>
            <person name="Baxter I."/>
            <person name="Schmutz J."/>
            <person name="Brutnell T."/>
            <person name="Kellogg E."/>
        </authorList>
    </citation>
    <scope>NUCLEOTIDE SEQUENCE [LARGE SCALE GENOMIC DNA]</scope>
</reference>
<evidence type="ECO:0000313" key="3">
    <source>
        <dbReference type="Proteomes" id="UP000298652"/>
    </source>
</evidence>
<dbReference type="AlphaFoldDB" id="A0A4U6VLH1"/>
<feature type="region of interest" description="Disordered" evidence="1">
    <location>
        <begin position="77"/>
        <end position="140"/>
    </location>
</feature>
<dbReference type="PANTHER" id="PTHR33074">
    <property type="entry name" value="EXPRESSED PROTEIN-RELATED"/>
    <property type="match status" value="1"/>
</dbReference>
<dbReference type="PANTHER" id="PTHR33074:SF63">
    <property type="entry name" value="OS02G0113300 PROTEIN"/>
    <property type="match status" value="1"/>
</dbReference>
<evidence type="ECO:0000256" key="1">
    <source>
        <dbReference type="SAM" id="MobiDB-lite"/>
    </source>
</evidence>
<accession>A0A4U6VLH1</accession>
<dbReference type="EMBL" id="CM016554">
    <property type="protein sequence ID" value="TKW29872.1"/>
    <property type="molecule type" value="Genomic_DNA"/>
</dbReference>
<gene>
    <name evidence="2" type="ORF">SEVIR_3G423600v2</name>
</gene>
<organism evidence="2 3">
    <name type="scientific">Setaria viridis</name>
    <name type="common">Green bristlegrass</name>
    <name type="synonym">Setaria italica subsp. viridis</name>
    <dbReference type="NCBI Taxonomy" id="4556"/>
    <lineage>
        <taxon>Eukaryota</taxon>
        <taxon>Viridiplantae</taxon>
        <taxon>Streptophyta</taxon>
        <taxon>Embryophyta</taxon>
        <taxon>Tracheophyta</taxon>
        <taxon>Spermatophyta</taxon>
        <taxon>Magnoliopsida</taxon>
        <taxon>Liliopsida</taxon>
        <taxon>Poales</taxon>
        <taxon>Poaceae</taxon>
        <taxon>PACMAD clade</taxon>
        <taxon>Panicoideae</taxon>
        <taxon>Panicodae</taxon>
        <taxon>Paniceae</taxon>
        <taxon>Cenchrinae</taxon>
        <taxon>Setaria</taxon>
    </lineage>
</organism>
<proteinExistence type="predicted"/>
<dbReference type="Proteomes" id="UP000298652">
    <property type="component" value="Chromosome 3"/>
</dbReference>
<sequence>MACVRVCGVSGHILRIRIRIRIPAIAAGRDGNNRLGPTAGTPAVRCIKVARVISTHADLALLRVPLPNHQNHDYFVYTARPRSGTGTSRTRTPRAPCSRTTRSPSSAAPAAPPATSSPASGTPSTEKSSSSSATTPTPAASWTSTLLSVHAPERDEVLPIPHPPHGYRAHLPPDHQGLPLAGSISGEASCTATYGEIAVVTLPGQQHRSEIKYVEMETRPGEDLPPSRQYTSDDSGSDDDAECDLDVNPYWNATIWTMPVPVASWKDWHKDKDCKVDVTDIVVDNPSHSELLLRLPRLSTDPESATMSLRRLLTAHPTLELDANGDLVIYLLSKVDYKDHKGWVIDVGARDKKLQGIAELDSRKNDFF</sequence>
<dbReference type="Gramene" id="TKW29872">
    <property type="protein sequence ID" value="TKW29872"/>
    <property type="gene ID" value="SEVIR_3G423600v2"/>
</dbReference>
<evidence type="ECO:0000313" key="2">
    <source>
        <dbReference type="EMBL" id="TKW29872.1"/>
    </source>
</evidence>
<feature type="compositionally biased region" description="Low complexity" evidence="1">
    <location>
        <begin position="78"/>
        <end position="140"/>
    </location>
</feature>
<dbReference type="OMA" id="HRSEIKY"/>
<protein>
    <submittedName>
        <fullName evidence="2">Uncharacterized protein</fullName>
    </submittedName>
</protein>
<name>A0A4U6VLH1_SETVI</name>